<dbReference type="Pfam" id="PF07082">
    <property type="entry name" value="DUF1350"/>
    <property type="match status" value="1"/>
</dbReference>
<dbReference type="PANTHER" id="PTHR34127">
    <property type="entry name" value="OS04G0405600 PROTEIN"/>
    <property type="match status" value="1"/>
</dbReference>
<keyword evidence="1" id="KW-1185">Reference proteome</keyword>
<gene>
    <name evidence="2" type="primary">LOC113857687</name>
</gene>
<reference evidence="1" key="1">
    <citation type="journal article" date="2019" name="Toxins">
        <title>Detection of Abrin-Like and Prepropulchellin-Like Toxin Genes and Transcripts Using Whole Genome Sequencing and Full-Length Transcript Sequencing of Abrus precatorius.</title>
        <authorList>
            <person name="Hovde B.T."/>
            <person name="Daligault H.E."/>
            <person name="Hanschen E.R."/>
            <person name="Kunde Y.A."/>
            <person name="Johnson M.B."/>
            <person name="Starkenburg S.R."/>
            <person name="Johnson S.L."/>
        </authorList>
    </citation>
    <scope>NUCLEOTIDE SEQUENCE [LARGE SCALE GENOMIC DNA]</scope>
</reference>
<dbReference type="GeneID" id="113857687"/>
<organism evidence="1 2">
    <name type="scientific">Abrus precatorius</name>
    <name type="common">Indian licorice</name>
    <name type="synonym">Glycine abrus</name>
    <dbReference type="NCBI Taxonomy" id="3816"/>
    <lineage>
        <taxon>Eukaryota</taxon>
        <taxon>Viridiplantae</taxon>
        <taxon>Streptophyta</taxon>
        <taxon>Embryophyta</taxon>
        <taxon>Tracheophyta</taxon>
        <taxon>Spermatophyta</taxon>
        <taxon>Magnoliopsida</taxon>
        <taxon>eudicotyledons</taxon>
        <taxon>Gunneridae</taxon>
        <taxon>Pentapetalae</taxon>
        <taxon>rosids</taxon>
        <taxon>fabids</taxon>
        <taxon>Fabales</taxon>
        <taxon>Fabaceae</taxon>
        <taxon>Papilionoideae</taxon>
        <taxon>50 kb inversion clade</taxon>
        <taxon>NPAAA clade</taxon>
        <taxon>indigoferoid/millettioid clade</taxon>
        <taxon>Abreae</taxon>
        <taxon>Abrus</taxon>
    </lineage>
</organism>
<dbReference type="AlphaFoldDB" id="A0A8B8KQL7"/>
<name>A0A8B8KQL7_ABRPR</name>
<reference evidence="2" key="2">
    <citation type="submission" date="2025-08" db="UniProtKB">
        <authorList>
            <consortium name="RefSeq"/>
        </authorList>
    </citation>
    <scope>IDENTIFICATION</scope>
    <source>
        <tissue evidence="2">Young leaves</tissue>
    </source>
</reference>
<protein>
    <submittedName>
        <fullName evidence="2">Uncharacterized protein LOC113857687 isoform X3</fullName>
    </submittedName>
</protein>
<dbReference type="RefSeq" id="XP_027345613.1">
    <property type="nucleotide sequence ID" value="XM_027489812.1"/>
</dbReference>
<accession>A0A8B8KQL7</accession>
<sequence length="396" mass="44148">MATTGWTPGYTLKLKFDGRQSHKLNANSSVHYRRRFGFATRICCTSKNYNDNNQRRSQSEAIQVYTQIERLLTDSVRQSQDAWWGSTDWNEVEYILLEVYLLELPLSLPTVGFLSVSQKNEVQFKFDRCYRTLQETIQELPIFGVGHSLGSVIHLLIGSRYAVQRSGSVLMAFNNKEASSAVPLFSPVLVPMAQTIGPLLSDIFSSPTLRAGAEMTLKQLENVSPPILKQVLPLVEQLPPLYMDLVKGREDFSPKPEETRRLIKSYYGISRNLLIKFNDDLIDETSTLAQVLSSESAISSVLDMSIRKLPGDHGLPLQQALPDVPPAMADAVNRGSELLSNLTIGTPWETVAKEVGNTLGMDSRVLRAQVSKEMDHLVDVIASWIASNAGPKLLRP</sequence>
<dbReference type="PANTHER" id="PTHR34127:SF1">
    <property type="entry name" value="OS04G0405600 PROTEIN"/>
    <property type="match status" value="1"/>
</dbReference>
<dbReference type="InterPro" id="IPR010765">
    <property type="entry name" value="DUF1350"/>
</dbReference>
<evidence type="ECO:0000313" key="1">
    <source>
        <dbReference type="Proteomes" id="UP000694853"/>
    </source>
</evidence>
<evidence type="ECO:0000313" key="2">
    <source>
        <dbReference type="RefSeq" id="XP_027345613.1"/>
    </source>
</evidence>
<proteinExistence type="predicted"/>
<dbReference type="Proteomes" id="UP000694853">
    <property type="component" value="Unplaced"/>
</dbReference>